<name>A0A8H3EH09_9LECA</name>
<protein>
    <submittedName>
        <fullName evidence="1">Uncharacterized protein</fullName>
    </submittedName>
</protein>
<accession>A0A8H3EH09</accession>
<dbReference type="EMBL" id="CAJPDR010000006">
    <property type="protein sequence ID" value="CAF9904423.1"/>
    <property type="molecule type" value="Genomic_DNA"/>
</dbReference>
<keyword evidence="2" id="KW-1185">Reference proteome</keyword>
<proteinExistence type="predicted"/>
<sequence length="131" mass="14051">MFRIPRSLKGALKISEVVEVPEAQLVDGLAIVNQPCGCLMSGDAETGTLYLIHIEKHTADTILEDELLNGKAQDDAAGLAHIGINDLIFLNGNLYFTNTAKDLHGYVPVGHATGKSSAEPSILELPRELCL</sequence>
<organism evidence="1 2">
    <name type="scientific">Alectoria fallacina</name>
    <dbReference type="NCBI Taxonomy" id="1903189"/>
    <lineage>
        <taxon>Eukaryota</taxon>
        <taxon>Fungi</taxon>
        <taxon>Dikarya</taxon>
        <taxon>Ascomycota</taxon>
        <taxon>Pezizomycotina</taxon>
        <taxon>Lecanoromycetes</taxon>
        <taxon>OSLEUM clade</taxon>
        <taxon>Lecanoromycetidae</taxon>
        <taxon>Lecanorales</taxon>
        <taxon>Lecanorineae</taxon>
        <taxon>Parmeliaceae</taxon>
        <taxon>Alectoria</taxon>
    </lineage>
</organism>
<reference evidence="1" key="1">
    <citation type="submission" date="2021-03" db="EMBL/GenBank/DDBJ databases">
        <authorList>
            <person name="Tagirdzhanova G."/>
        </authorList>
    </citation>
    <scope>NUCLEOTIDE SEQUENCE</scope>
</reference>
<comment type="caution">
    <text evidence="1">The sequence shown here is derived from an EMBL/GenBank/DDBJ whole genome shotgun (WGS) entry which is preliminary data.</text>
</comment>
<gene>
    <name evidence="1" type="ORF">ALECFALPRED_008546</name>
</gene>
<dbReference type="AlphaFoldDB" id="A0A8H3EH09"/>
<dbReference type="InterPro" id="IPR011042">
    <property type="entry name" value="6-blade_b-propeller_TolB-like"/>
</dbReference>
<dbReference type="Gene3D" id="2.120.10.30">
    <property type="entry name" value="TolB, C-terminal domain"/>
    <property type="match status" value="1"/>
</dbReference>
<dbReference type="Proteomes" id="UP000664203">
    <property type="component" value="Unassembled WGS sequence"/>
</dbReference>
<evidence type="ECO:0000313" key="1">
    <source>
        <dbReference type="EMBL" id="CAF9904423.1"/>
    </source>
</evidence>
<dbReference type="OrthoDB" id="9977941at2759"/>
<evidence type="ECO:0000313" key="2">
    <source>
        <dbReference type="Proteomes" id="UP000664203"/>
    </source>
</evidence>